<keyword evidence="1" id="KW-0813">Transport</keyword>
<evidence type="ECO:0000256" key="3">
    <source>
        <dbReference type="ARBA" id="ARBA00022840"/>
    </source>
</evidence>
<reference evidence="5 6" key="1">
    <citation type="submission" date="2019-04" db="EMBL/GenBank/DDBJ databases">
        <title>Geobacter oryzae sp. nov., ferric-reducing bacteria isolated from paddy soil.</title>
        <authorList>
            <person name="Xu Z."/>
            <person name="Masuda Y."/>
            <person name="Itoh H."/>
            <person name="Senoo K."/>
        </authorList>
    </citation>
    <scope>NUCLEOTIDE SEQUENCE [LARGE SCALE GENOMIC DNA]</scope>
    <source>
        <strain evidence="5 6">Red111</strain>
    </source>
</reference>
<name>A0A4S1CLZ2_9BACT</name>
<feature type="domain" description="ABC transporter" evidence="4">
    <location>
        <begin position="8"/>
        <end position="237"/>
    </location>
</feature>
<evidence type="ECO:0000259" key="4">
    <source>
        <dbReference type="PROSITE" id="PS50893"/>
    </source>
</evidence>
<dbReference type="PANTHER" id="PTHR43582:SF2">
    <property type="entry name" value="LINEARMYCIN RESISTANCE ATP-BINDING PROTEIN LNRL"/>
    <property type="match status" value="1"/>
</dbReference>
<dbReference type="PANTHER" id="PTHR43582">
    <property type="entry name" value="LINEARMYCIN RESISTANCE ATP-BINDING PROTEIN LNRL"/>
    <property type="match status" value="1"/>
</dbReference>
<dbReference type="InterPro" id="IPR017871">
    <property type="entry name" value="ABC_transporter-like_CS"/>
</dbReference>
<dbReference type="InterPro" id="IPR025302">
    <property type="entry name" value="DrrA1/2-like_C"/>
</dbReference>
<evidence type="ECO:0000256" key="2">
    <source>
        <dbReference type="ARBA" id="ARBA00022741"/>
    </source>
</evidence>
<dbReference type="Pfam" id="PF00005">
    <property type="entry name" value="ABC_tran"/>
    <property type="match status" value="1"/>
</dbReference>
<dbReference type="GO" id="GO:0016887">
    <property type="term" value="F:ATP hydrolysis activity"/>
    <property type="evidence" value="ECO:0007669"/>
    <property type="project" value="InterPro"/>
</dbReference>
<dbReference type="PROSITE" id="PS50893">
    <property type="entry name" value="ABC_TRANSPORTER_2"/>
    <property type="match status" value="1"/>
</dbReference>
<dbReference type="EMBL" id="SRSC01000001">
    <property type="protein sequence ID" value="TGU74256.1"/>
    <property type="molecule type" value="Genomic_DNA"/>
</dbReference>
<dbReference type="RefSeq" id="WP_135868591.1">
    <property type="nucleotide sequence ID" value="NZ_SRSC01000001.1"/>
</dbReference>
<evidence type="ECO:0000313" key="5">
    <source>
        <dbReference type="EMBL" id="TGU74256.1"/>
    </source>
</evidence>
<evidence type="ECO:0000313" key="6">
    <source>
        <dbReference type="Proteomes" id="UP000306416"/>
    </source>
</evidence>
<dbReference type="SMART" id="SM00382">
    <property type="entry name" value="AAA"/>
    <property type="match status" value="1"/>
</dbReference>
<dbReference type="Proteomes" id="UP000306416">
    <property type="component" value="Unassembled WGS sequence"/>
</dbReference>
<dbReference type="Gene3D" id="3.40.50.300">
    <property type="entry name" value="P-loop containing nucleotide triphosphate hydrolases"/>
    <property type="match status" value="1"/>
</dbReference>
<dbReference type="SUPFAM" id="SSF52540">
    <property type="entry name" value="P-loop containing nucleoside triphosphate hydrolases"/>
    <property type="match status" value="1"/>
</dbReference>
<comment type="caution">
    <text evidence="5">The sequence shown here is derived from an EMBL/GenBank/DDBJ whole genome shotgun (WGS) entry which is preliminary data.</text>
</comment>
<keyword evidence="6" id="KW-1185">Reference proteome</keyword>
<dbReference type="PROSITE" id="PS00211">
    <property type="entry name" value="ABC_TRANSPORTER_1"/>
    <property type="match status" value="1"/>
</dbReference>
<sequence length="318" mass="34968">MNGQPQAVVVQDLVKRFGDFTAVDNISFEASRGEIFGFLGPNGAGKSTTIRILCGLLHPTSGKALVAGVDVAREPERVRQNIGYMSQKFSLYNDLKVIENLRFFAGMYGVNQGEAAERIAWAVDMAGLTGREHLLTGTLAAGWKQRLALGCAVLHRPPIVFLDEPTSGVDPISRRLFWELIHRMADEGVTVFVTTHYMDEAEYCNRLVLIDRGRIVASGSPLELKLKSMEGELLLVECDQVGKALEALQDAPGVTDAAIFGHALHLVVPDAERAIPEVRNYLGERGISVSRIERIRPTLEDVFVSLTSLKGRREKEQA</sequence>
<dbReference type="InterPro" id="IPR003439">
    <property type="entry name" value="ABC_transporter-like_ATP-bd"/>
</dbReference>
<dbReference type="InterPro" id="IPR027417">
    <property type="entry name" value="P-loop_NTPase"/>
</dbReference>
<accession>A0A4S1CLZ2</accession>
<dbReference type="InterPro" id="IPR003593">
    <property type="entry name" value="AAA+_ATPase"/>
</dbReference>
<proteinExistence type="predicted"/>
<keyword evidence="2" id="KW-0547">Nucleotide-binding</keyword>
<keyword evidence="3 5" id="KW-0067">ATP-binding</keyword>
<dbReference type="Pfam" id="PF13732">
    <property type="entry name" value="DrrA1-3_C"/>
    <property type="match status" value="1"/>
</dbReference>
<evidence type="ECO:0000256" key="1">
    <source>
        <dbReference type="ARBA" id="ARBA00022448"/>
    </source>
</evidence>
<organism evidence="5 6">
    <name type="scientific">Geomonas terrae</name>
    <dbReference type="NCBI Taxonomy" id="2562681"/>
    <lineage>
        <taxon>Bacteria</taxon>
        <taxon>Pseudomonadati</taxon>
        <taxon>Thermodesulfobacteriota</taxon>
        <taxon>Desulfuromonadia</taxon>
        <taxon>Geobacterales</taxon>
        <taxon>Geobacteraceae</taxon>
        <taxon>Geomonas</taxon>
    </lineage>
</organism>
<gene>
    <name evidence="5" type="ORF">E4633_01955</name>
</gene>
<dbReference type="GO" id="GO:0005524">
    <property type="term" value="F:ATP binding"/>
    <property type="evidence" value="ECO:0007669"/>
    <property type="project" value="UniProtKB-KW"/>
</dbReference>
<dbReference type="AlphaFoldDB" id="A0A4S1CLZ2"/>
<protein>
    <submittedName>
        <fullName evidence="5">ABC transporter ATP-binding protein</fullName>
    </submittedName>
</protein>